<feature type="signal peptide" evidence="2">
    <location>
        <begin position="1"/>
        <end position="34"/>
    </location>
</feature>
<dbReference type="PANTHER" id="PTHR36842">
    <property type="entry name" value="PROTEIN TOLB HOMOLOG"/>
    <property type="match status" value="1"/>
</dbReference>
<dbReference type="PANTHER" id="PTHR36842:SF1">
    <property type="entry name" value="PROTEIN TOLB"/>
    <property type="match status" value="1"/>
</dbReference>
<gene>
    <name evidence="3" type="ORF">DZC52_14975</name>
</gene>
<comment type="caution">
    <text evidence="3">The sequence shown here is derived from an EMBL/GenBank/DDBJ whole genome shotgun (WGS) entry which is preliminary data.</text>
</comment>
<evidence type="ECO:0000313" key="4">
    <source>
        <dbReference type="Proteomes" id="UP000260351"/>
    </source>
</evidence>
<dbReference type="EMBL" id="QUZK01000052">
    <property type="protein sequence ID" value="RFF29151.1"/>
    <property type="molecule type" value="Genomic_DNA"/>
</dbReference>
<reference evidence="3 4" key="1">
    <citation type="submission" date="2018-08" db="EMBL/GenBank/DDBJ databases">
        <title>Wenzhouxiangella salilacus sp. nov., a novel bacterium isolated from a saline lake in Xinjiang Province, China.</title>
        <authorList>
            <person name="Han S."/>
        </authorList>
    </citation>
    <scope>NUCLEOTIDE SEQUENCE [LARGE SCALE GENOMIC DNA]</scope>
    <source>
        <strain evidence="3 4">XDB06</strain>
    </source>
</reference>
<feature type="chain" id="PRO_5017825405" description="Calcium-binding protein" evidence="2">
    <location>
        <begin position="35"/>
        <end position="455"/>
    </location>
</feature>
<dbReference type="AlphaFoldDB" id="A0A3E1K562"/>
<dbReference type="Pfam" id="PF07676">
    <property type="entry name" value="PD40"/>
    <property type="match status" value="2"/>
</dbReference>
<sequence>MQAVKLRIDFPKCVWPAKALAVGLLLAMTSPIHAQLERVSVAGEGSQANADSYQAAISDDGSVIAFRSNASNLVAGDTNQWSDIFVRDLGAGTTVIASRQPDGSESVNFSQRPSLSGDGRYVVFETPYENQTILSTGLYDRELDSNSYLLFLQNSAGNPSYPRQARLEPVLSGDGAILALRSRGEFQSVSPPAAAPPDDDNNFAHDVFVYAWAASPVESMRRVSRLTTGDELDADSRRPALSHDGSRVAFMTYSDLLASDTNSRPDVVVKNTVSGVLELVSVTPAGFAGNGGSFNPAVSADAVIVAFRSEASDLVAGDDNGRWDIFVRDRTAATTIRVSVASDGTQADHHSSEASISDDGRFVAFRSLAANLVPGDTNGRADIFVHDRVTGQTVRVGQPAVGESDGHSAAPAISGNGAWIVFESDASNLVPGDTNRARDIFRAANPLAAGIREGR</sequence>
<dbReference type="InterPro" id="IPR011659">
    <property type="entry name" value="WD40"/>
</dbReference>
<dbReference type="OrthoDB" id="6396276at2"/>
<dbReference type="Gene3D" id="2.120.10.30">
    <property type="entry name" value="TolB, C-terminal domain"/>
    <property type="match status" value="2"/>
</dbReference>
<protein>
    <recommendedName>
        <fullName evidence="5">Calcium-binding protein</fullName>
    </recommendedName>
</protein>
<dbReference type="SUPFAM" id="SSF82171">
    <property type="entry name" value="DPP6 N-terminal domain-like"/>
    <property type="match status" value="1"/>
</dbReference>
<keyword evidence="2" id="KW-0732">Signal</keyword>
<keyword evidence="4" id="KW-1185">Reference proteome</keyword>
<dbReference type="SUPFAM" id="SSF69304">
    <property type="entry name" value="Tricorn protease N-terminal domain"/>
    <property type="match status" value="1"/>
</dbReference>
<dbReference type="InterPro" id="IPR011042">
    <property type="entry name" value="6-blade_b-propeller_TolB-like"/>
</dbReference>
<evidence type="ECO:0000256" key="1">
    <source>
        <dbReference type="ARBA" id="ARBA00009820"/>
    </source>
</evidence>
<comment type="similarity">
    <text evidence="1">Belongs to the TolB family.</text>
</comment>
<evidence type="ECO:0008006" key="5">
    <source>
        <dbReference type="Google" id="ProtNLM"/>
    </source>
</evidence>
<dbReference type="Proteomes" id="UP000260351">
    <property type="component" value="Unassembled WGS sequence"/>
</dbReference>
<evidence type="ECO:0000313" key="3">
    <source>
        <dbReference type="EMBL" id="RFF29151.1"/>
    </source>
</evidence>
<name>A0A3E1K562_9GAMM</name>
<accession>A0A3E1K562</accession>
<organism evidence="3 4">
    <name type="scientific">Wenzhouxiangella sediminis</name>
    <dbReference type="NCBI Taxonomy" id="1792836"/>
    <lineage>
        <taxon>Bacteria</taxon>
        <taxon>Pseudomonadati</taxon>
        <taxon>Pseudomonadota</taxon>
        <taxon>Gammaproteobacteria</taxon>
        <taxon>Chromatiales</taxon>
        <taxon>Wenzhouxiangellaceae</taxon>
        <taxon>Wenzhouxiangella</taxon>
    </lineage>
</organism>
<evidence type="ECO:0000256" key="2">
    <source>
        <dbReference type="SAM" id="SignalP"/>
    </source>
</evidence>
<proteinExistence type="inferred from homology"/>